<evidence type="ECO:0000313" key="9">
    <source>
        <dbReference type="Proteomes" id="UP000609346"/>
    </source>
</evidence>
<dbReference type="PANTHER" id="PTHR10357">
    <property type="entry name" value="ALPHA-AMYLASE FAMILY MEMBER"/>
    <property type="match status" value="1"/>
</dbReference>
<keyword evidence="6" id="KW-0732">Signal</keyword>
<dbReference type="PROSITE" id="PS51272">
    <property type="entry name" value="SLH"/>
    <property type="match status" value="3"/>
</dbReference>
<dbReference type="InterPro" id="IPR004185">
    <property type="entry name" value="Glyco_hydro_13_lg-like_dom"/>
</dbReference>
<dbReference type="Gene3D" id="2.60.40.10">
    <property type="entry name" value="Immunoglobulins"/>
    <property type="match status" value="5"/>
</dbReference>
<dbReference type="SUPFAM" id="SSF51011">
    <property type="entry name" value="Glycosyl hydrolase domain"/>
    <property type="match status" value="1"/>
</dbReference>
<dbReference type="SUPFAM" id="SSF81296">
    <property type="entry name" value="E set domains"/>
    <property type="match status" value="1"/>
</dbReference>
<dbReference type="InterPro" id="IPR036116">
    <property type="entry name" value="FN3_sf"/>
</dbReference>
<dbReference type="SUPFAM" id="SSF49265">
    <property type="entry name" value="Fibronectin type III"/>
    <property type="match status" value="2"/>
</dbReference>
<dbReference type="CDD" id="cd02857">
    <property type="entry name" value="E_set_CDase_PDE_N"/>
    <property type="match status" value="1"/>
</dbReference>
<dbReference type="SMART" id="SM00632">
    <property type="entry name" value="Aamy_C"/>
    <property type="match status" value="1"/>
</dbReference>
<dbReference type="InterPro" id="IPR006047">
    <property type="entry name" value="GH13_cat_dom"/>
</dbReference>
<accession>A0ABR8N0Z7</accession>
<feature type="chain" id="PRO_5045479357" evidence="6">
    <location>
        <begin position="27"/>
        <end position="1880"/>
    </location>
</feature>
<evidence type="ECO:0000256" key="1">
    <source>
        <dbReference type="ARBA" id="ARBA00001913"/>
    </source>
</evidence>
<sequence>MMRHRTKKAYLFVICLVVLVQCFAGAALSSGRAYADDSGGGAGGGTIMPLDPNYGDSQPGGTTRWYATGSFNGWKQDDTANQFKHLVGGFYMFALTLDPGNYEFKLTKNETWDGFSNAGGNFSMTVPGTAKTEVRFYINEELGQARISLPGVDNLQQYVPSVALENWPRLVGSIQKVFGENEWSPETAQQMFVDYNFDGSVYKLQRTLPAGSYEAKVTMGNSWAVDYGSNGKGGSNLLVNVLDPSDVTFTLDVPAGKLSHNYKPKDQDFDGQINKDAIVFDSRSVTYKKPFGAIEEGTQDLTLRIAAEAGDVELARVELTDGTGFARTFDMAKTTTTGGKDYFEAVIPKQELAPYGIWGYKFILIDGSTKVEYGDNGVRGGTGAAADEGALPYDLTIYKAGYKTPDWIKNAVVYQLFVDRFFDGDQTNNRAKVVDGVRGVRNDADGSNTTITTTKSQYFDGGVPNDPTPDQVWGNWSNTPENPDRTTPENAPYYPNAKSDGVWSNEFYGGDIAGVSQKLDYLQSIGITAIYLNPVAWAASNHKYDATDYKHLDPMFGKPVYNTPGDPKSGLDYEATRVASDRVFSEFAKQATARGIHLIMDGVFNHVGDDSIYFDRYEKYPEIGAYEYWAKVWNLVNSGKTQKDAEQQVIDSFTAQINPLTGKHYSYPEDFTYTTWFTVANEKVQDANGNYRYKYDAWWGYDSLPVMDAVEPQPGDTVALEGQHEWNNVHYRDEVIGHDLTGKSDAEAAASMQSTVSQRWEWLGASGWRLDVAPDVSSGTWAKFREAVKSVEGRKNTNGDVIEDPIILGEEWGVATKFLLGDQFDSVMNYRFRSALQGFMINGDAAAMNDSLESIREDYPEQAWQSMLNLVDSHDTTRSITKLDHPDWEEQHLVIADEASDLAIKRQALTALFQLGYPGAPTIYYGDEVGLTGTKDPDSRRAFPWERVQDTNGAYSGQGRYASLFNMYQTAAKVRHEHDVFSTGDLKTAYAQGDVIAYARKNASEAGLVVVNRSETEQTIQANVAGYLPAGLALTDALGTNAKAVVSAGGIITLTIPALTGYMMVSDQALSSAADVQGLAAAGGNGTVTLSWNETAGADSYNVYRAAIEGGSVTLIGTVPADSAGSAASYLDKTVKNGTKYYYAVTAVHGAAESAMSAMVSALPAFVIDSVSITQAAPDLTIGTGNKTGQIQVTIAANGLTNDPALAGKEAAGLIAKLVYYNAASGATTASETKLRYLKDTASGEKVYWAAFEPTETGTFAYYAKVSANNGESFSQSSEQSLNALANTSDTTAPKAPVLLPITVESNRVQLNWTQPVAGEGEAAFEVPVGHEVFRQSPGDTAFKRVASLGADAVSYTDLAVSNDKNYVYYVTSYDAAYNRAASVTQAVTPKLVMVDVTIRLHLPSYTPATDDIFMASEQLNNWNASGTKLSVPSGATNRDVVEYKFKMMAGKRLDYKYTRGTWATEAFTSHTRIANDTTDYGNWAYSSENTNMLLKIQNQGGNQMVVDDYVLRWVDMPMIVTMPRQSFGEDITFSTTEASVKLKAVVPYGVAFTINGEPIASTAMDAYGNVQLDSLPLAVGENKFVLHIEPTAETLAQGWYEDKNRRGQATKTITMSITRTAVDGGNGNGNGSGNGDGSGSGTGNGTGAGTGGNGTGNGTGTEGNGSGTGSNNGGNGSGSSTTGVTFPDVQGHWAEKDIEALSKLGIINGRPNGSFDPRGEITRAEFTALLIRAISSQQAGKDALAAAAGGTAPSFADVASGAWYAKDVANAFALKLVTGLSADQFAPNAPITRQQMAVMLARAAVLLGLPAAGDGSGDALAGLTDSGSIAAWAEEAVAYIVGEGFMQGDTAHRFNANNHATRAEVATVFARMLRAAGLL</sequence>
<dbReference type="InterPro" id="IPR017853">
    <property type="entry name" value="GH"/>
</dbReference>
<evidence type="ECO:0000256" key="6">
    <source>
        <dbReference type="SAM" id="SignalP"/>
    </source>
</evidence>
<dbReference type="Gene3D" id="3.20.20.80">
    <property type="entry name" value="Glycosidases"/>
    <property type="match status" value="2"/>
</dbReference>
<protein>
    <submittedName>
        <fullName evidence="8">S-layer homology domain-containing protein</fullName>
    </submittedName>
</protein>
<dbReference type="InterPro" id="IPR013780">
    <property type="entry name" value="Glyco_hydro_b"/>
</dbReference>
<dbReference type="Proteomes" id="UP000609346">
    <property type="component" value="Unassembled WGS sequence"/>
</dbReference>
<dbReference type="CDD" id="cd11338">
    <property type="entry name" value="AmyAc_CMD"/>
    <property type="match status" value="1"/>
</dbReference>
<evidence type="ECO:0000313" key="8">
    <source>
        <dbReference type="EMBL" id="MBD3921022.1"/>
    </source>
</evidence>
<gene>
    <name evidence="8" type="ORF">H8B09_19810</name>
</gene>
<keyword evidence="2" id="KW-0479">Metal-binding</keyword>
<reference evidence="8 9" key="1">
    <citation type="submission" date="2020-09" db="EMBL/GenBank/DDBJ databases">
        <title>Paenibacillus sp. strain PR3 16S rRNA gene Genome sequencing and assembly.</title>
        <authorList>
            <person name="Kim J."/>
        </authorList>
    </citation>
    <scope>NUCLEOTIDE SEQUENCE [LARGE SCALE GENOMIC DNA]</scope>
    <source>
        <strain evidence="8 9">PR3</strain>
    </source>
</reference>
<feature type="domain" description="SLH" evidence="7">
    <location>
        <begin position="1821"/>
        <end position="1880"/>
    </location>
</feature>
<dbReference type="InterPro" id="IPR031319">
    <property type="entry name" value="A-amylase_C"/>
</dbReference>
<feature type="domain" description="SLH" evidence="7">
    <location>
        <begin position="1752"/>
        <end position="1815"/>
    </location>
</feature>
<evidence type="ECO:0000256" key="4">
    <source>
        <dbReference type="ARBA" id="ARBA00023295"/>
    </source>
</evidence>
<dbReference type="PANTHER" id="PTHR10357:SF210">
    <property type="entry name" value="MALTODEXTRIN GLUCOSIDASE"/>
    <property type="match status" value="1"/>
</dbReference>
<evidence type="ECO:0000256" key="5">
    <source>
        <dbReference type="SAM" id="MobiDB-lite"/>
    </source>
</evidence>
<feature type="compositionally biased region" description="Gly residues" evidence="5">
    <location>
        <begin position="1625"/>
        <end position="1678"/>
    </location>
</feature>
<keyword evidence="9" id="KW-1185">Reference proteome</keyword>
<proteinExistence type="predicted"/>
<feature type="domain" description="SLH" evidence="7">
    <location>
        <begin position="1682"/>
        <end position="1745"/>
    </location>
</feature>
<dbReference type="SUPFAM" id="SSF51445">
    <property type="entry name" value="(Trans)glycosidases"/>
    <property type="match status" value="1"/>
</dbReference>
<comment type="caution">
    <text evidence="8">The sequence shown here is derived from an EMBL/GenBank/DDBJ whole genome shotgun (WGS) entry which is preliminary data.</text>
</comment>
<feature type="region of interest" description="Disordered" evidence="5">
    <location>
        <begin position="1620"/>
        <end position="1688"/>
    </location>
</feature>
<keyword evidence="3" id="KW-0378">Hydrolase</keyword>
<keyword evidence="4" id="KW-0326">Glycosidase</keyword>
<evidence type="ECO:0000259" key="7">
    <source>
        <dbReference type="PROSITE" id="PS51272"/>
    </source>
</evidence>
<dbReference type="EMBL" id="JACXZA010000005">
    <property type="protein sequence ID" value="MBD3921022.1"/>
    <property type="molecule type" value="Genomic_DNA"/>
</dbReference>
<dbReference type="Pfam" id="PF22058">
    <property type="entry name" value="X25_BaPul_like"/>
    <property type="match status" value="2"/>
</dbReference>
<evidence type="ECO:0000256" key="3">
    <source>
        <dbReference type="ARBA" id="ARBA00022801"/>
    </source>
</evidence>
<evidence type="ECO:0000256" key="2">
    <source>
        <dbReference type="ARBA" id="ARBA00022723"/>
    </source>
</evidence>
<dbReference type="InterPro" id="IPR013783">
    <property type="entry name" value="Ig-like_fold"/>
</dbReference>
<dbReference type="Pfam" id="PF00395">
    <property type="entry name" value="SLH"/>
    <property type="match status" value="3"/>
</dbReference>
<dbReference type="Pfam" id="PF00128">
    <property type="entry name" value="Alpha-amylase"/>
    <property type="match status" value="2"/>
</dbReference>
<dbReference type="Gene3D" id="2.60.40.1180">
    <property type="entry name" value="Golgi alpha-mannosidase II"/>
    <property type="match status" value="1"/>
</dbReference>
<dbReference type="InterPro" id="IPR014756">
    <property type="entry name" value="Ig_E-set"/>
</dbReference>
<dbReference type="InterPro" id="IPR054409">
    <property type="entry name" value="X25_BaPul-like"/>
</dbReference>
<feature type="signal peptide" evidence="6">
    <location>
        <begin position="1"/>
        <end position="26"/>
    </location>
</feature>
<organism evidence="8 9">
    <name type="scientific">Paenibacillus terricola</name>
    <dbReference type="NCBI Taxonomy" id="2763503"/>
    <lineage>
        <taxon>Bacteria</taxon>
        <taxon>Bacillati</taxon>
        <taxon>Bacillota</taxon>
        <taxon>Bacilli</taxon>
        <taxon>Bacillales</taxon>
        <taxon>Paenibacillaceae</taxon>
        <taxon>Paenibacillus</taxon>
    </lineage>
</organism>
<name>A0ABR8N0Z7_9BACL</name>
<dbReference type="SMART" id="SM00642">
    <property type="entry name" value="Aamy"/>
    <property type="match status" value="1"/>
</dbReference>
<comment type="cofactor">
    <cofactor evidence="1">
        <name>Ca(2+)</name>
        <dbReference type="ChEBI" id="CHEBI:29108"/>
    </cofactor>
</comment>
<dbReference type="InterPro" id="IPR001119">
    <property type="entry name" value="SLH_dom"/>
</dbReference>
<dbReference type="CDD" id="cd12962">
    <property type="entry name" value="X25_BaPul_like"/>
    <property type="match status" value="1"/>
</dbReference>